<feature type="region of interest" description="Disordered" evidence="1">
    <location>
        <begin position="190"/>
        <end position="214"/>
    </location>
</feature>
<keyword evidence="5" id="KW-1185">Reference proteome</keyword>
<dbReference type="Gene3D" id="1.10.530.10">
    <property type="match status" value="1"/>
</dbReference>
<dbReference type="InterPro" id="IPR023346">
    <property type="entry name" value="Lysozyme-like_dom_sf"/>
</dbReference>
<feature type="region of interest" description="Disordered" evidence="1">
    <location>
        <begin position="1"/>
        <end position="121"/>
    </location>
</feature>
<keyword evidence="2" id="KW-1133">Transmembrane helix</keyword>
<dbReference type="PANTHER" id="PTHR37423">
    <property type="entry name" value="SOLUBLE LYTIC MUREIN TRANSGLYCOSYLASE-RELATED"/>
    <property type="match status" value="1"/>
</dbReference>
<name>A0ABN2UFP5_9MICC</name>
<feature type="region of interest" description="Disordered" evidence="1">
    <location>
        <begin position="669"/>
        <end position="695"/>
    </location>
</feature>
<dbReference type="CDD" id="cd00254">
    <property type="entry name" value="LT-like"/>
    <property type="match status" value="1"/>
</dbReference>
<gene>
    <name evidence="4" type="ORF">GCM10009720_15970</name>
</gene>
<keyword evidence="2" id="KW-0812">Transmembrane</keyword>
<dbReference type="PANTHER" id="PTHR37423:SF2">
    <property type="entry name" value="MEMBRANE-BOUND LYTIC MUREIN TRANSGLYCOSYLASE C"/>
    <property type="match status" value="1"/>
</dbReference>
<evidence type="ECO:0000259" key="3">
    <source>
        <dbReference type="Pfam" id="PF01464"/>
    </source>
</evidence>
<evidence type="ECO:0000256" key="2">
    <source>
        <dbReference type="SAM" id="Phobius"/>
    </source>
</evidence>
<keyword evidence="2" id="KW-0472">Membrane</keyword>
<feature type="compositionally biased region" description="Basic and acidic residues" evidence="1">
    <location>
        <begin position="190"/>
        <end position="199"/>
    </location>
</feature>
<feature type="compositionally biased region" description="Basic and acidic residues" evidence="1">
    <location>
        <begin position="95"/>
        <end position="112"/>
    </location>
</feature>
<feature type="compositionally biased region" description="Basic and acidic residues" evidence="1">
    <location>
        <begin position="63"/>
        <end position="76"/>
    </location>
</feature>
<feature type="transmembrane region" description="Helical" evidence="2">
    <location>
        <begin position="156"/>
        <end position="183"/>
    </location>
</feature>
<protein>
    <recommendedName>
        <fullName evidence="3">Transglycosylase SLT domain-containing protein</fullName>
    </recommendedName>
</protein>
<comment type="caution">
    <text evidence="4">The sequence shown here is derived from an EMBL/GenBank/DDBJ whole genome shotgun (WGS) entry which is preliminary data.</text>
</comment>
<proteinExistence type="predicted"/>
<sequence>MADTPKLPKPKPKAASTPKAPKPPEPKAGAPAQVNPAADKPMGTTKLSKEQLNQEEQGLAKQAAERQQKSKGDSKKKSSSMSDRAKKMGGNALKGLDKAGEDGGSNKDDSMAKRGAQQVGKDAAKVASGAIKGAMKGGWAGAGIGAAKAVVKSKSFWTVILVVFGGITLFQTVISSLLLFGLFGDTDSGHESASRRDAGESVAEEASSSYGGNGTVERMLQNTANTAGADFYVLSAVLAEENASTDDGERPDDGWFGLTDDAVEELVVDTPGAEQEEDLEIEDEARWVADALSAQQREVTGTDVPMDLATGYTLAVTSGGRTPIEGQDELREQTFDTWIEVVETIPIVDADSKAQSIVDRARNWKVGGAESGGGPICTPGGGGGGSDSVNIPDQYLSAVEDAAAESGFSTSFIGAQIQAESGWDPNAQSPVGAMGIAQFMPGTWSSFGEGGDPWDPEDSIAAQGRYMKYLREFMEDHAEDEEHLAQLALAGYNAGQGRVQQYNFDLDEMFKHGEFRTQTKPYVEKILAASEGDYTSDCVPGGGGDVPTGSVTEASMYLAWDNIVSLPSSMAHGYGRSAAKPEFVEVSSGINSDFHTAYFTDCGVFVATVMRSSGADESFPVRGTAVQQSYLRNSDKYETFYPSSEGDLQSGDILFLNGHIFIYTGERHAGSDGRSQGASLSTRPPSGHHTYLSDGRGGYEVARLVNAE</sequence>
<dbReference type="RefSeq" id="WP_343957352.1">
    <property type="nucleotide sequence ID" value="NZ_BAAAMN010000028.1"/>
</dbReference>
<dbReference type="Pfam" id="PF01464">
    <property type="entry name" value="SLT"/>
    <property type="match status" value="1"/>
</dbReference>
<organism evidence="4 5">
    <name type="scientific">Yaniella flava</name>
    <dbReference type="NCBI Taxonomy" id="287930"/>
    <lineage>
        <taxon>Bacteria</taxon>
        <taxon>Bacillati</taxon>
        <taxon>Actinomycetota</taxon>
        <taxon>Actinomycetes</taxon>
        <taxon>Micrococcales</taxon>
        <taxon>Micrococcaceae</taxon>
        <taxon>Yaniella</taxon>
    </lineage>
</organism>
<evidence type="ECO:0000313" key="5">
    <source>
        <dbReference type="Proteomes" id="UP001501461"/>
    </source>
</evidence>
<evidence type="ECO:0000313" key="4">
    <source>
        <dbReference type="EMBL" id="GAA2036238.1"/>
    </source>
</evidence>
<reference evidence="5" key="1">
    <citation type="journal article" date="2019" name="Int. J. Syst. Evol. Microbiol.">
        <title>The Global Catalogue of Microorganisms (GCM) 10K type strain sequencing project: providing services to taxonomists for standard genome sequencing and annotation.</title>
        <authorList>
            <consortium name="The Broad Institute Genomics Platform"/>
            <consortium name="The Broad Institute Genome Sequencing Center for Infectious Disease"/>
            <person name="Wu L."/>
            <person name="Ma J."/>
        </authorList>
    </citation>
    <scope>NUCLEOTIDE SEQUENCE [LARGE SCALE GENOMIC DNA]</scope>
    <source>
        <strain evidence="5">JCM 13595</strain>
    </source>
</reference>
<evidence type="ECO:0000256" key="1">
    <source>
        <dbReference type="SAM" id="MobiDB-lite"/>
    </source>
</evidence>
<dbReference type="EMBL" id="BAAAMN010000028">
    <property type="protein sequence ID" value="GAA2036238.1"/>
    <property type="molecule type" value="Genomic_DNA"/>
</dbReference>
<feature type="domain" description="Transglycosylase SLT" evidence="3">
    <location>
        <begin position="400"/>
        <end position="502"/>
    </location>
</feature>
<dbReference type="Proteomes" id="UP001501461">
    <property type="component" value="Unassembled WGS sequence"/>
</dbReference>
<dbReference type="InterPro" id="IPR008258">
    <property type="entry name" value="Transglycosylase_SLT_dom_1"/>
</dbReference>
<dbReference type="SUPFAM" id="SSF53955">
    <property type="entry name" value="Lysozyme-like"/>
    <property type="match status" value="1"/>
</dbReference>
<feature type="compositionally biased region" description="Low complexity" evidence="1">
    <location>
        <begin position="200"/>
        <end position="210"/>
    </location>
</feature>
<accession>A0ABN2UFP5</accession>
<feature type="compositionally biased region" description="Polar residues" evidence="1">
    <location>
        <begin position="673"/>
        <end position="684"/>
    </location>
</feature>